<evidence type="ECO:0000313" key="2">
    <source>
        <dbReference type="EMBL" id="SBW01174.1"/>
    </source>
</evidence>
<feature type="domain" description="Phospholipase C/D" evidence="1">
    <location>
        <begin position="35"/>
        <end position="152"/>
    </location>
</feature>
<dbReference type="Pfam" id="PF00882">
    <property type="entry name" value="Zn_dep_PLPC"/>
    <property type="match status" value="1"/>
</dbReference>
<sequence length="304" mass="32424">MMKIRFIGCLVTGVLAAAAVLALPDAAYAWGPGAHMVAGNWVLQHLELLPALVAGPLARFPGFFLHGCLSADIFIGKGSVAKKGHSHNWESGLALLARAKSARSISYAYGYLSHLAADTVAHNVFVPSLMPLAPGNGRMAHVYLEMQADRMLSWDKERALAVFHERGSENTSLMLRRTLRRNGFKFRLQSGVYQGSIAVGGSALWRRSLRVVDRLLPGHAGPACLADLLETATRAVVDVLQNGEDSPVFRLDPVGTAALAQAVAFRAEQGFFPVSGTGQGLAVPLPDALQSLPVLFLAKPKVAA</sequence>
<reference evidence="2" key="1">
    <citation type="submission" date="2016-04" db="EMBL/GenBank/DDBJ databases">
        <authorList>
            <person name="Evans L.H."/>
            <person name="Alamgir A."/>
            <person name="Owens N."/>
            <person name="Weber N.D."/>
            <person name="Virtaneva K."/>
            <person name="Barbian K."/>
            <person name="Babar A."/>
            <person name="Rosenke K."/>
        </authorList>
    </citation>
    <scope>NUCLEOTIDE SEQUENCE</scope>
    <source>
        <strain evidence="2">86</strain>
    </source>
</reference>
<gene>
    <name evidence="2" type="ORF">KL86DPRO_11911</name>
</gene>
<dbReference type="EMBL" id="FLUQ01000001">
    <property type="protein sequence ID" value="SBW01174.1"/>
    <property type="molecule type" value="Genomic_DNA"/>
</dbReference>
<evidence type="ECO:0000259" key="1">
    <source>
        <dbReference type="Pfam" id="PF00882"/>
    </source>
</evidence>
<name>A0A212JNZ2_9DELT</name>
<proteinExistence type="predicted"/>
<dbReference type="InterPro" id="IPR029002">
    <property type="entry name" value="PLPC/GPLD1"/>
</dbReference>
<organism evidence="2">
    <name type="scientific">uncultured delta proteobacterium</name>
    <dbReference type="NCBI Taxonomy" id="34034"/>
    <lineage>
        <taxon>Bacteria</taxon>
        <taxon>Deltaproteobacteria</taxon>
        <taxon>environmental samples</taxon>
    </lineage>
</organism>
<protein>
    <recommendedName>
        <fullName evidence="1">Phospholipase C/D domain-containing protein</fullName>
    </recommendedName>
</protein>
<dbReference type="AlphaFoldDB" id="A0A212JNZ2"/>
<accession>A0A212JNZ2</accession>